<dbReference type="OrthoDB" id="10028922at2759"/>
<dbReference type="EnsemblMetazoa" id="XM_031925836">
    <property type="protein sequence ID" value="XP_031781696"/>
    <property type="gene ID" value="LOC103317583"/>
</dbReference>
<proteinExistence type="predicted"/>
<name>A0A7M7Q4Y6_NASVI</name>
<dbReference type="InParanoid" id="A0A7M7Q4Y6"/>
<dbReference type="Proteomes" id="UP000002358">
    <property type="component" value="Unassembled WGS sequence"/>
</dbReference>
<sequence length="532" mass="60991">MCYVRKYAITMLLKGLKNILDIKELPSDARTLLKTPRSIEIIELASGIYSHYGLEKALHNQLESIDLNEIDGNKIFVQFSIDGLPLSKSSDTQLWPILGKIVGVENSNVFVVSAWYGSGKPSSANGYLEPFIHEYLDLNSNFVHRNITYLVYFHSLVADTVARNFVCCFPAHNSRCGRCIETGETINHRRVFLEMDSTLRNDINYRFNLPVQYQNVISPLEGVEGISITKQVPLDPMHLFSGVMLKLGLIYYNQYGQGIDASVRQGQLNRTYVQFNEWIPDEFVRGTRTLDQIDKFKCTELRLLLMYMGPVIFVNYITNEQMQNFNALNCAVRILSDSSECIKNNSCAKNLMIYFVQTMIELYGKDSVIYNVHNTIHIWDDFLNFGALNSFSAYPYENHLRTLKRMVVKGSYALSQIMNKINERSFISSATVDANKLGKDKFRLVVCSKIVFKNFILSCQIPNNCCLMEDKSIVVIEKIYHHNSEPVVLGRKYLDSHSLDNYPIDSRLIGINKSNRLSDLQEWTVNEIKKNI</sequence>
<dbReference type="RefSeq" id="XP_031781696.1">
    <property type="nucleotide sequence ID" value="XM_031925836.1"/>
</dbReference>
<organism evidence="1 2">
    <name type="scientific">Nasonia vitripennis</name>
    <name type="common">Parasitic wasp</name>
    <dbReference type="NCBI Taxonomy" id="7425"/>
    <lineage>
        <taxon>Eukaryota</taxon>
        <taxon>Metazoa</taxon>
        <taxon>Ecdysozoa</taxon>
        <taxon>Arthropoda</taxon>
        <taxon>Hexapoda</taxon>
        <taxon>Insecta</taxon>
        <taxon>Pterygota</taxon>
        <taxon>Neoptera</taxon>
        <taxon>Endopterygota</taxon>
        <taxon>Hymenoptera</taxon>
        <taxon>Apocrita</taxon>
        <taxon>Proctotrupomorpha</taxon>
        <taxon>Chalcidoidea</taxon>
        <taxon>Pteromalidae</taxon>
        <taxon>Pteromalinae</taxon>
        <taxon>Nasonia</taxon>
    </lineage>
</organism>
<dbReference type="PANTHER" id="PTHR33053">
    <property type="entry name" value="PROTEIN, PUTATIVE-RELATED"/>
    <property type="match status" value="1"/>
</dbReference>
<accession>A0A7M7Q4Y6</accession>
<evidence type="ECO:0000313" key="1">
    <source>
        <dbReference type="EnsemblMetazoa" id="XP_031781696"/>
    </source>
</evidence>
<reference evidence="1" key="1">
    <citation type="submission" date="2021-01" db="UniProtKB">
        <authorList>
            <consortium name="EnsemblMetazoa"/>
        </authorList>
    </citation>
    <scope>IDENTIFICATION</scope>
</reference>
<protein>
    <submittedName>
        <fullName evidence="1">Uncharacterized protein</fullName>
    </submittedName>
</protein>
<dbReference type="AlphaFoldDB" id="A0A7M7Q4Y6"/>
<evidence type="ECO:0000313" key="2">
    <source>
        <dbReference type="Proteomes" id="UP000002358"/>
    </source>
</evidence>
<keyword evidence="2" id="KW-1185">Reference proteome</keyword>
<dbReference type="GeneID" id="103317583"/>